<sequence length="71" mass="7667">MVRGLSQWTKTLSFPARMSPQRQAKEAKGFHVSPSASPTSPPSSPIATDNNNVLIDKSPIIANPDVHEPDD</sequence>
<dbReference type="EMBL" id="NNAY01002472">
    <property type="protein sequence ID" value="OXU21227.1"/>
    <property type="molecule type" value="Genomic_DNA"/>
</dbReference>
<feature type="compositionally biased region" description="Polar residues" evidence="1">
    <location>
        <begin position="1"/>
        <end position="12"/>
    </location>
</feature>
<protein>
    <submittedName>
        <fullName evidence="2">Uncharacterized protein</fullName>
    </submittedName>
</protein>
<evidence type="ECO:0000313" key="3">
    <source>
        <dbReference type="Proteomes" id="UP000215335"/>
    </source>
</evidence>
<reference evidence="2 3" key="1">
    <citation type="journal article" date="2017" name="Curr. Biol.">
        <title>The Evolution of Venom by Co-option of Single-Copy Genes.</title>
        <authorList>
            <person name="Martinson E.O."/>
            <person name="Mrinalini"/>
            <person name="Kelkar Y.D."/>
            <person name="Chang C.H."/>
            <person name="Werren J.H."/>
        </authorList>
    </citation>
    <scope>NUCLEOTIDE SEQUENCE [LARGE SCALE GENOMIC DNA]</scope>
    <source>
        <strain evidence="2 3">Alberta</strain>
        <tissue evidence="2">Whole body</tissue>
    </source>
</reference>
<gene>
    <name evidence="2" type="ORF">TSAR_014792</name>
</gene>
<dbReference type="STRING" id="543379.A0A232ESD6"/>
<feature type="region of interest" description="Disordered" evidence="1">
    <location>
        <begin position="1"/>
        <end position="51"/>
    </location>
</feature>
<organism evidence="2 3">
    <name type="scientific">Trichomalopsis sarcophagae</name>
    <dbReference type="NCBI Taxonomy" id="543379"/>
    <lineage>
        <taxon>Eukaryota</taxon>
        <taxon>Metazoa</taxon>
        <taxon>Ecdysozoa</taxon>
        <taxon>Arthropoda</taxon>
        <taxon>Hexapoda</taxon>
        <taxon>Insecta</taxon>
        <taxon>Pterygota</taxon>
        <taxon>Neoptera</taxon>
        <taxon>Endopterygota</taxon>
        <taxon>Hymenoptera</taxon>
        <taxon>Apocrita</taxon>
        <taxon>Proctotrupomorpha</taxon>
        <taxon>Chalcidoidea</taxon>
        <taxon>Pteromalidae</taxon>
        <taxon>Pteromalinae</taxon>
        <taxon>Trichomalopsis</taxon>
    </lineage>
</organism>
<proteinExistence type="predicted"/>
<comment type="caution">
    <text evidence="2">The sequence shown here is derived from an EMBL/GenBank/DDBJ whole genome shotgun (WGS) entry which is preliminary data.</text>
</comment>
<dbReference type="AlphaFoldDB" id="A0A232ESD6"/>
<evidence type="ECO:0000313" key="2">
    <source>
        <dbReference type="EMBL" id="OXU21227.1"/>
    </source>
</evidence>
<name>A0A232ESD6_9HYME</name>
<evidence type="ECO:0000256" key="1">
    <source>
        <dbReference type="SAM" id="MobiDB-lite"/>
    </source>
</evidence>
<accession>A0A232ESD6</accession>
<dbReference type="Proteomes" id="UP000215335">
    <property type="component" value="Unassembled WGS sequence"/>
</dbReference>
<keyword evidence="3" id="KW-1185">Reference proteome</keyword>
<dbReference type="OrthoDB" id="7688744at2759"/>